<name>A0ABQ1P690_9GAMM</name>
<protein>
    <submittedName>
        <fullName evidence="2">Uncharacterized protein</fullName>
    </submittedName>
</protein>
<accession>A0ABQ1P690</accession>
<feature type="compositionally biased region" description="Basic and acidic residues" evidence="1">
    <location>
        <begin position="1"/>
        <end position="16"/>
    </location>
</feature>
<sequence length="58" mass="6261">MLRDPETGSVIEKSEAGGDTPLFQIDHGVAVQKPAKGHYNKNGNKLKNPGSCLWISPE</sequence>
<reference evidence="3" key="1">
    <citation type="journal article" date="2019" name="Int. J. Syst. Evol. Microbiol.">
        <title>The Global Catalogue of Microorganisms (GCM) 10K type strain sequencing project: providing services to taxonomists for standard genome sequencing and annotation.</title>
        <authorList>
            <consortium name="The Broad Institute Genomics Platform"/>
            <consortium name="The Broad Institute Genome Sequencing Center for Infectious Disease"/>
            <person name="Wu L."/>
            <person name="Ma J."/>
        </authorList>
    </citation>
    <scope>NUCLEOTIDE SEQUENCE [LARGE SCALE GENOMIC DNA]</scope>
    <source>
        <strain evidence="3">CGMCC 1.12482</strain>
    </source>
</reference>
<evidence type="ECO:0000313" key="3">
    <source>
        <dbReference type="Proteomes" id="UP000638188"/>
    </source>
</evidence>
<dbReference type="Proteomes" id="UP000638188">
    <property type="component" value="Unassembled WGS sequence"/>
</dbReference>
<gene>
    <name evidence="2" type="ORF">GCM10007418_04210</name>
</gene>
<evidence type="ECO:0000313" key="2">
    <source>
        <dbReference type="EMBL" id="GGC87611.1"/>
    </source>
</evidence>
<evidence type="ECO:0000256" key="1">
    <source>
        <dbReference type="SAM" id="MobiDB-lite"/>
    </source>
</evidence>
<feature type="region of interest" description="Disordered" evidence="1">
    <location>
        <begin position="1"/>
        <end position="22"/>
    </location>
</feature>
<dbReference type="EMBL" id="BMFF01000001">
    <property type="protein sequence ID" value="GGC87611.1"/>
    <property type="molecule type" value="Genomic_DNA"/>
</dbReference>
<keyword evidence="3" id="KW-1185">Reference proteome</keyword>
<organism evidence="2 3">
    <name type="scientific">Halopseudomonas salina</name>
    <dbReference type="NCBI Taxonomy" id="1323744"/>
    <lineage>
        <taxon>Bacteria</taxon>
        <taxon>Pseudomonadati</taxon>
        <taxon>Pseudomonadota</taxon>
        <taxon>Gammaproteobacteria</taxon>
        <taxon>Pseudomonadales</taxon>
        <taxon>Pseudomonadaceae</taxon>
        <taxon>Halopseudomonas</taxon>
    </lineage>
</organism>
<comment type="caution">
    <text evidence="2">The sequence shown here is derived from an EMBL/GenBank/DDBJ whole genome shotgun (WGS) entry which is preliminary data.</text>
</comment>
<proteinExistence type="predicted"/>